<evidence type="ECO:0000313" key="1">
    <source>
        <dbReference type="EMBL" id="CAG5072266.1"/>
    </source>
</evidence>
<dbReference type="RefSeq" id="WP_215235385.1">
    <property type="nucleotide sequence ID" value="NZ_CAJRAU010000006.1"/>
</dbReference>
<reference evidence="1 2" key="1">
    <citation type="submission" date="2021-04" db="EMBL/GenBank/DDBJ databases">
        <authorList>
            <person name="Rodrigo-Torres L."/>
            <person name="Arahal R. D."/>
            <person name="Lucena T."/>
        </authorList>
    </citation>
    <scope>NUCLEOTIDE SEQUENCE [LARGE SCALE GENOMIC DNA]</scope>
    <source>
        <strain evidence="1 2">CECT 9623</strain>
    </source>
</reference>
<dbReference type="Proteomes" id="UP000679725">
    <property type="component" value="Unassembled WGS sequence"/>
</dbReference>
<sequence length="77" mass="8823">MQEQELPQLHEWGLRVSRLLELIALTNQTLKLHEAQQGSQGQIRDYRALLAQHKSELDELMQTYGLSIQINPLESAA</sequence>
<accession>A0ABN7RIN0</accession>
<keyword evidence="2" id="KW-1185">Reference proteome</keyword>
<name>A0ABN7RIN0_9BACT</name>
<gene>
    <name evidence="1" type="ORF">DYBT9623_04096</name>
</gene>
<dbReference type="EMBL" id="CAJRAU010000006">
    <property type="protein sequence ID" value="CAG5072266.1"/>
    <property type="molecule type" value="Genomic_DNA"/>
</dbReference>
<evidence type="ECO:0000313" key="2">
    <source>
        <dbReference type="Proteomes" id="UP000679725"/>
    </source>
</evidence>
<comment type="caution">
    <text evidence="1">The sequence shown here is derived from an EMBL/GenBank/DDBJ whole genome shotgun (WGS) entry which is preliminary data.</text>
</comment>
<proteinExistence type="predicted"/>
<organism evidence="1 2">
    <name type="scientific">Dyadobacter linearis</name>
    <dbReference type="NCBI Taxonomy" id="2823330"/>
    <lineage>
        <taxon>Bacteria</taxon>
        <taxon>Pseudomonadati</taxon>
        <taxon>Bacteroidota</taxon>
        <taxon>Cytophagia</taxon>
        <taxon>Cytophagales</taxon>
        <taxon>Spirosomataceae</taxon>
        <taxon>Dyadobacter</taxon>
    </lineage>
</organism>
<protein>
    <submittedName>
        <fullName evidence="1">Uncharacterized protein</fullName>
    </submittedName>
</protein>